<dbReference type="EMBL" id="GDRN01075145">
    <property type="protein sequence ID" value="JAI63110.1"/>
    <property type="molecule type" value="Transcribed_RNA"/>
</dbReference>
<dbReference type="InterPro" id="IPR000643">
    <property type="entry name" value="Iodothyronine_deiodinase"/>
</dbReference>
<dbReference type="GO" id="GO:0042403">
    <property type="term" value="P:thyroid hormone metabolic process"/>
    <property type="evidence" value="ECO:0007669"/>
    <property type="project" value="TreeGrafter"/>
</dbReference>
<evidence type="ECO:0000256" key="1">
    <source>
        <dbReference type="RuleBase" id="RU000676"/>
    </source>
</evidence>
<dbReference type="PANTHER" id="PTHR11781">
    <property type="entry name" value="IODOTHYRONINE DEIODINASE"/>
    <property type="match status" value="1"/>
</dbReference>
<comment type="function">
    <text evidence="1">Responsible for the deiodination of T4 (3,5,3',5'-tetraiodothyronine).</text>
</comment>
<dbReference type="AlphaFoldDB" id="A0A0P4W9W3"/>
<proteinExistence type="inferred from homology"/>
<keyword evidence="1" id="KW-0712">Selenocysteine</keyword>
<keyword evidence="1" id="KW-0893">Thyroid hormones biosynthesis</keyword>
<evidence type="ECO:0000313" key="2">
    <source>
        <dbReference type="EMBL" id="JAI63110.1"/>
    </source>
</evidence>
<dbReference type="GO" id="GO:0042446">
    <property type="term" value="P:hormone biosynthetic process"/>
    <property type="evidence" value="ECO:0007669"/>
    <property type="project" value="UniProtKB-KW"/>
</dbReference>
<accession>A0A0P4W9W3</accession>
<dbReference type="EMBL" id="GDRN01075144">
    <property type="protein sequence ID" value="JAI63111.1"/>
    <property type="molecule type" value="Transcribed_RNA"/>
</dbReference>
<name>A0A0P4W9W3_SCYOL</name>
<organism evidence="2">
    <name type="scientific">Scylla olivacea</name>
    <name type="common">Orange mud crab</name>
    <name type="synonym">Cancer olivacea</name>
    <dbReference type="NCBI Taxonomy" id="85551"/>
    <lineage>
        <taxon>Eukaryota</taxon>
        <taxon>Metazoa</taxon>
        <taxon>Ecdysozoa</taxon>
        <taxon>Arthropoda</taxon>
        <taxon>Crustacea</taxon>
        <taxon>Multicrustacea</taxon>
        <taxon>Malacostraca</taxon>
        <taxon>Eumalacostraca</taxon>
        <taxon>Eucarida</taxon>
        <taxon>Decapoda</taxon>
        <taxon>Pleocyemata</taxon>
        <taxon>Brachyura</taxon>
        <taxon>Eubrachyura</taxon>
        <taxon>Portunoidea</taxon>
        <taxon>Portunidae</taxon>
        <taxon>Portuninae</taxon>
        <taxon>Scylla</taxon>
    </lineage>
</organism>
<keyword evidence="1" id="KW-0560">Oxidoreductase</keyword>
<sequence length="122" mass="13760">MANLARFRQVMEDFGKVADFVTVYITEAHPTDGWHIPGNLEVANHKTIEERFAAAKKMLDLEPLDCPVLVDSLTDDANKAYNGLPERLYIIQDGVIVYQGGQGPFGYKLKEVEAWLKDYKGE</sequence>
<protein>
    <recommendedName>
        <fullName evidence="1">Iodothyronine deiodinase</fullName>
    </recommendedName>
</protein>
<dbReference type="Gene3D" id="3.40.30.10">
    <property type="entry name" value="Glutaredoxin"/>
    <property type="match status" value="1"/>
</dbReference>
<dbReference type="Pfam" id="PF00837">
    <property type="entry name" value="T4_deiodinase"/>
    <property type="match status" value="1"/>
</dbReference>
<reference evidence="2" key="1">
    <citation type="submission" date="2015-09" db="EMBL/GenBank/DDBJ databases">
        <title>Scylla olivacea transcriptome.</title>
        <authorList>
            <person name="Ikhwanuddin M."/>
        </authorList>
    </citation>
    <scope>NUCLEOTIDE SEQUENCE</scope>
</reference>
<comment type="similarity">
    <text evidence="1">Belongs to the iodothyronine deiodinase family.</text>
</comment>
<dbReference type="GO" id="GO:0004800">
    <property type="term" value="F:thyroxine 5'-deiodinase activity"/>
    <property type="evidence" value="ECO:0007669"/>
    <property type="project" value="InterPro"/>
</dbReference>
<dbReference type="PANTHER" id="PTHR11781:SF22">
    <property type="entry name" value="TYPE I IODOTHYRONINE DEIODINASE"/>
    <property type="match status" value="1"/>
</dbReference>